<dbReference type="SUPFAM" id="SSF48024">
    <property type="entry name" value="N-terminal domain of DnaB helicase"/>
    <property type="match status" value="1"/>
</dbReference>
<evidence type="ECO:0000256" key="11">
    <source>
        <dbReference type="ARBA" id="ARBA00048954"/>
    </source>
</evidence>
<protein>
    <recommendedName>
        <fullName evidence="10">DNA 5'-3' helicase</fullName>
        <ecNumber evidence="10">5.6.2.3</ecNumber>
    </recommendedName>
</protein>
<evidence type="ECO:0000256" key="7">
    <source>
        <dbReference type="ARBA" id="ARBA00022840"/>
    </source>
</evidence>
<dbReference type="EMBL" id="CP037423">
    <property type="protein sequence ID" value="QDV45782.1"/>
    <property type="molecule type" value="Genomic_DNA"/>
</dbReference>
<dbReference type="OrthoDB" id="9773982at2"/>
<dbReference type="PANTHER" id="PTHR30153">
    <property type="entry name" value="REPLICATIVE DNA HELICASE DNAB"/>
    <property type="match status" value="1"/>
</dbReference>
<dbReference type="InterPro" id="IPR007694">
    <property type="entry name" value="DNA_helicase_DnaB-like_C"/>
</dbReference>
<organism evidence="13 14">
    <name type="scientific">Stieleria neptunia</name>
    <dbReference type="NCBI Taxonomy" id="2527979"/>
    <lineage>
        <taxon>Bacteria</taxon>
        <taxon>Pseudomonadati</taxon>
        <taxon>Planctomycetota</taxon>
        <taxon>Planctomycetia</taxon>
        <taxon>Pirellulales</taxon>
        <taxon>Pirellulaceae</taxon>
        <taxon>Stieleria</taxon>
    </lineage>
</organism>
<dbReference type="KEGG" id="snep:Enr13x_56620"/>
<dbReference type="SUPFAM" id="SSF52540">
    <property type="entry name" value="P-loop containing nucleoside triphosphate hydrolases"/>
    <property type="match status" value="1"/>
</dbReference>
<gene>
    <name evidence="13" type="primary">dnaB_2</name>
    <name evidence="13" type="ORF">Enr13x_56620</name>
</gene>
<comment type="similarity">
    <text evidence="1">Belongs to the helicase family. DnaB subfamily.</text>
</comment>
<keyword evidence="8" id="KW-0238">DNA-binding</keyword>
<dbReference type="Pfam" id="PF03796">
    <property type="entry name" value="DnaB_C"/>
    <property type="match status" value="1"/>
</dbReference>
<evidence type="ECO:0000313" key="13">
    <source>
        <dbReference type="EMBL" id="QDV45782.1"/>
    </source>
</evidence>
<dbReference type="GO" id="GO:0005524">
    <property type="term" value="F:ATP binding"/>
    <property type="evidence" value="ECO:0007669"/>
    <property type="project" value="UniProtKB-KW"/>
</dbReference>
<evidence type="ECO:0000256" key="9">
    <source>
        <dbReference type="ARBA" id="ARBA00023235"/>
    </source>
</evidence>
<dbReference type="GO" id="GO:0005829">
    <property type="term" value="C:cytosol"/>
    <property type="evidence" value="ECO:0007669"/>
    <property type="project" value="TreeGrafter"/>
</dbReference>
<dbReference type="GO" id="GO:1990077">
    <property type="term" value="C:primosome complex"/>
    <property type="evidence" value="ECO:0007669"/>
    <property type="project" value="UniProtKB-KW"/>
</dbReference>
<dbReference type="Pfam" id="PF00772">
    <property type="entry name" value="DnaB"/>
    <property type="match status" value="1"/>
</dbReference>
<dbReference type="InterPro" id="IPR027417">
    <property type="entry name" value="P-loop_NTPase"/>
</dbReference>
<dbReference type="GO" id="GO:0003677">
    <property type="term" value="F:DNA binding"/>
    <property type="evidence" value="ECO:0007669"/>
    <property type="project" value="UniProtKB-KW"/>
</dbReference>
<keyword evidence="9" id="KW-0413">Isomerase</keyword>
<evidence type="ECO:0000256" key="2">
    <source>
        <dbReference type="ARBA" id="ARBA00022515"/>
    </source>
</evidence>
<comment type="catalytic activity">
    <reaction evidence="11">
        <text>ATP + H2O = ADP + phosphate + H(+)</text>
        <dbReference type="Rhea" id="RHEA:13065"/>
        <dbReference type="ChEBI" id="CHEBI:15377"/>
        <dbReference type="ChEBI" id="CHEBI:15378"/>
        <dbReference type="ChEBI" id="CHEBI:30616"/>
        <dbReference type="ChEBI" id="CHEBI:43474"/>
        <dbReference type="ChEBI" id="CHEBI:456216"/>
        <dbReference type="EC" id="5.6.2.3"/>
    </reaction>
</comment>
<accession>A0A518HY37</accession>
<evidence type="ECO:0000256" key="10">
    <source>
        <dbReference type="ARBA" id="ARBA00044969"/>
    </source>
</evidence>
<keyword evidence="4" id="KW-0547">Nucleotide-binding</keyword>
<evidence type="ECO:0000256" key="6">
    <source>
        <dbReference type="ARBA" id="ARBA00022806"/>
    </source>
</evidence>
<evidence type="ECO:0000256" key="3">
    <source>
        <dbReference type="ARBA" id="ARBA00022705"/>
    </source>
</evidence>
<feature type="domain" description="SF4 helicase" evidence="12">
    <location>
        <begin position="173"/>
        <end position="427"/>
    </location>
</feature>
<evidence type="ECO:0000256" key="5">
    <source>
        <dbReference type="ARBA" id="ARBA00022801"/>
    </source>
</evidence>
<dbReference type="Proteomes" id="UP000319004">
    <property type="component" value="Chromosome"/>
</dbReference>
<dbReference type="Gene3D" id="1.10.860.10">
    <property type="entry name" value="DNAb Helicase, Chain A"/>
    <property type="match status" value="1"/>
</dbReference>
<reference evidence="13 14" key="1">
    <citation type="submission" date="2019-03" db="EMBL/GenBank/DDBJ databases">
        <title>Deep-cultivation of Planctomycetes and their phenomic and genomic characterization uncovers novel biology.</title>
        <authorList>
            <person name="Wiegand S."/>
            <person name="Jogler M."/>
            <person name="Boedeker C."/>
            <person name="Pinto D."/>
            <person name="Vollmers J."/>
            <person name="Rivas-Marin E."/>
            <person name="Kohn T."/>
            <person name="Peeters S.H."/>
            <person name="Heuer A."/>
            <person name="Rast P."/>
            <person name="Oberbeckmann S."/>
            <person name="Bunk B."/>
            <person name="Jeske O."/>
            <person name="Meyerdierks A."/>
            <person name="Storesund J.E."/>
            <person name="Kallscheuer N."/>
            <person name="Luecker S."/>
            <person name="Lage O.M."/>
            <person name="Pohl T."/>
            <person name="Merkel B.J."/>
            <person name="Hornburger P."/>
            <person name="Mueller R.-W."/>
            <person name="Bruemmer F."/>
            <person name="Labrenz M."/>
            <person name="Spormann A.M."/>
            <person name="Op den Camp H."/>
            <person name="Overmann J."/>
            <person name="Amann R."/>
            <person name="Jetten M.S.M."/>
            <person name="Mascher T."/>
            <person name="Medema M.H."/>
            <person name="Devos D.P."/>
            <person name="Kaster A.-K."/>
            <person name="Ovreas L."/>
            <person name="Rohde M."/>
            <person name="Galperin M.Y."/>
            <person name="Jogler C."/>
        </authorList>
    </citation>
    <scope>NUCLEOTIDE SEQUENCE [LARGE SCALE GENOMIC DNA]</scope>
    <source>
        <strain evidence="13 14">Enr13</strain>
    </source>
</reference>
<dbReference type="InterPro" id="IPR016136">
    <property type="entry name" value="DNA_helicase_N/primase_C"/>
</dbReference>
<dbReference type="AlphaFoldDB" id="A0A518HY37"/>
<evidence type="ECO:0000259" key="12">
    <source>
        <dbReference type="PROSITE" id="PS51199"/>
    </source>
</evidence>
<keyword evidence="2" id="KW-0639">Primosome</keyword>
<dbReference type="InterPro" id="IPR036185">
    <property type="entry name" value="DNA_heli_DnaB-like_N_sf"/>
</dbReference>
<dbReference type="GO" id="GO:0016887">
    <property type="term" value="F:ATP hydrolysis activity"/>
    <property type="evidence" value="ECO:0007669"/>
    <property type="project" value="RHEA"/>
</dbReference>
<keyword evidence="6 13" id="KW-0347">Helicase</keyword>
<evidence type="ECO:0000256" key="4">
    <source>
        <dbReference type="ARBA" id="ARBA00022741"/>
    </source>
</evidence>
<sequence>MNRIQKHSAEIERSLFAGVLIDPSMLDRVCELTTGAQFTHSVLGQAFDLVADRYAARLPVNDITVLVPEFRKAGILEALGGSAGLAKLATEAPTAAHVIYHAGEVNRLFRLRRIAAFVSEVGDQVDDPAADPDELISKIEAKSIDVTAQGRDEVVSLSEMMTHLADKLDADRAQGTISGVPTGFESVDETTGGMFAGDSIVLAARTSIGKTAMGMQIAMNAATSGQVVLVLSLEMKELQLAQRIAAGQVGVSLVDQRTGNHTCQDSERIRDFARTHRETRLLIKPARRATVAQIGGYARSVKATSGLDLIVIDYLQLIGPRDRKPNRTEQVTEISNEIKTLATELDIPILSLAQLNRQGEGEEPKLSHLRESGAIEQDADGVWFLHRQRDSAETQFIIEKNRQGPRGVVPMVFDANRCEFHEPVITEHPNFHTEFEAYATS</sequence>
<dbReference type="Gene3D" id="3.40.50.300">
    <property type="entry name" value="P-loop containing nucleotide triphosphate hydrolases"/>
    <property type="match status" value="1"/>
</dbReference>
<name>A0A518HY37_9BACT</name>
<keyword evidence="7" id="KW-0067">ATP-binding</keyword>
<dbReference type="PROSITE" id="PS51199">
    <property type="entry name" value="SF4_HELICASE"/>
    <property type="match status" value="1"/>
</dbReference>
<dbReference type="GO" id="GO:0043139">
    <property type="term" value="F:5'-3' DNA helicase activity"/>
    <property type="evidence" value="ECO:0007669"/>
    <property type="project" value="UniProtKB-EC"/>
</dbReference>
<evidence type="ECO:0000313" key="14">
    <source>
        <dbReference type="Proteomes" id="UP000319004"/>
    </source>
</evidence>
<dbReference type="EC" id="5.6.2.3" evidence="10"/>
<dbReference type="PANTHER" id="PTHR30153:SF2">
    <property type="entry name" value="REPLICATIVE DNA HELICASE"/>
    <property type="match status" value="1"/>
</dbReference>
<dbReference type="RefSeq" id="WP_145390033.1">
    <property type="nucleotide sequence ID" value="NZ_CP037423.1"/>
</dbReference>
<keyword evidence="14" id="KW-1185">Reference proteome</keyword>
<keyword evidence="5 13" id="KW-0378">Hydrolase</keyword>
<evidence type="ECO:0000256" key="1">
    <source>
        <dbReference type="ARBA" id="ARBA00008428"/>
    </source>
</evidence>
<keyword evidence="3" id="KW-0235">DNA replication</keyword>
<dbReference type="InterPro" id="IPR007693">
    <property type="entry name" value="DNA_helicase_DnaB-like_N"/>
</dbReference>
<proteinExistence type="inferred from homology"/>
<evidence type="ECO:0000256" key="8">
    <source>
        <dbReference type="ARBA" id="ARBA00023125"/>
    </source>
</evidence>
<dbReference type="GO" id="GO:0006269">
    <property type="term" value="P:DNA replication, synthesis of primer"/>
    <property type="evidence" value="ECO:0007669"/>
    <property type="project" value="UniProtKB-KW"/>
</dbReference>